<dbReference type="AlphaFoldDB" id="A0A0F6RNA1"/>
<dbReference type="HOGENOM" id="CLU_3154827_0_0_3"/>
<sequence>MIAHPGFNAGYETGDLIDLEEGIFVLDDELVPWRFATDEEIDRAIEET</sequence>
<reference evidence="1 2" key="1">
    <citation type="journal article" date="2015" name="Genome Announc.">
        <title>Complete Genome Sequence of Microcystis aeruginosa NIES-2549, a Bloom-Forming Cyanobacterium from Lake Kasumigaura, Japan.</title>
        <authorList>
            <person name="Yamaguchi H."/>
            <person name="Suzuki S."/>
            <person name="Tanabe Y."/>
            <person name="Osana Y."/>
            <person name="Shimura Y."/>
            <person name="Ishida K."/>
            <person name="Kawachi M."/>
        </authorList>
    </citation>
    <scope>NUCLEOTIDE SEQUENCE [LARGE SCALE GENOMIC DNA]</scope>
    <source>
        <strain evidence="1 2">NIES-2549</strain>
    </source>
</reference>
<accession>A0A0F6RNA1</accession>
<protein>
    <submittedName>
        <fullName evidence="1">Uncharacterized protein</fullName>
    </submittedName>
</protein>
<dbReference type="EMBL" id="CP011304">
    <property type="protein sequence ID" value="AKE65968.1"/>
    <property type="molecule type" value="Genomic_DNA"/>
</dbReference>
<name>A0A0F6RNA1_MICAE</name>
<organism evidence="1 2">
    <name type="scientific">Microcystis aeruginosa NIES-2549</name>
    <dbReference type="NCBI Taxonomy" id="1641812"/>
    <lineage>
        <taxon>Bacteria</taxon>
        <taxon>Bacillati</taxon>
        <taxon>Cyanobacteriota</taxon>
        <taxon>Cyanophyceae</taxon>
        <taxon>Oscillatoriophycideae</taxon>
        <taxon>Chroococcales</taxon>
        <taxon>Microcystaceae</taxon>
        <taxon>Microcystis</taxon>
    </lineage>
</organism>
<proteinExistence type="predicted"/>
<gene>
    <name evidence="1" type="ORF">MYAER_3632</name>
</gene>
<dbReference type="PATRIC" id="fig|1641812.3.peg.3753"/>
<dbReference type="Proteomes" id="UP000034103">
    <property type="component" value="Chromosome"/>
</dbReference>
<evidence type="ECO:0000313" key="2">
    <source>
        <dbReference type="Proteomes" id="UP000034103"/>
    </source>
</evidence>
<evidence type="ECO:0000313" key="1">
    <source>
        <dbReference type="EMBL" id="AKE65968.1"/>
    </source>
</evidence>